<keyword evidence="5" id="KW-0539">Nucleus</keyword>
<evidence type="ECO:0000256" key="5">
    <source>
        <dbReference type="ARBA" id="ARBA00023242"/>
    </source>
</evidence>
<dbReference type="OrthoDB" id="1868004at2759"/>
<dbReference type="PANTHER" id="PTHR13130:SF4">
    <property type="entry name" value="MEDIATOR OF RNA POLYMERASE II TRANSCRIPTION SUBUNIT 27"/>
    <property type="match status" value="1"/>
</dbReference>
<keyword evidence="3" id="KW-0805">Transcription regulation</keyword>
<dbReference type="Pfam" id="PF11571">
    <property type="entry name" value="Med27"/>
    <property type="match status" value="1"/>
</dbReference>
<keyword evidence="8" id="KW-1185">Reference proteome</keyword>
<sequence length="437" mass="50087">MFHFCILTILTLGNLVSGQDTTNFDGTCPEYCEPVELNITSDMLTGVWFLQYFIPYYYEVNAKCMYLNNTEIGENQLNFERPFRDTDTNEPTSIFGETDFESDGSIIYKLIELGLPIESQYVVVTPELIVEIACHECGFYEKKGSGFYAKIYTRLPFPSCDLLDYAIDTLSTLSAENNSTKDEPTFLLELQDALSVVDTNFKNVESSINVLNVPSGPLTLGNTGYLNHEADPDRQAAYTELVNSYKWYEKTHLYSALANTMLSHNSLKRSLFSSSNKRRLITPSAHIAPPRLVDQIISSMNVNNMTIKIYRPFATNAFLHINLSRVLKAAIILRGLMIEWVTVKGFNETLDNVDDHWVESRYAVFRKIQDHAHCAMLHFYSPTFAELAIRSFITWFGSYSNIFSEPCKKCEKFLLNNLPPTYRDFRSLEPFHEECRH</sequence>
<dbReference type="Proteomes" id="UP000183832">
    <property type="component" value="Unassembled WGS sequence"/>
</dbReference>
<reference evidence="7 8" key="1">
    <citation type="submission" date="2015-04" db="EMBL/GenBank/DDBJ databases">
        <authorList>
            <person name="Syromyatnikov M.Y."/>
            <person name="Popov V.N."/>
        </authorList>
    </citation>
    <scope>NUCLEOTIDE SEQUENCE [LARGE SCALE GENOMIC DNA]</scope>
</reference>
<dbReference type="InterPro" id="IPR012674">
    <property type="entry name" value="Calycin"/>
</dbReference>
<protein>
    <submittedName>
        <fullName evidence="7">CLUMA_CG005930, isoform A</fullName>
    </submittedName>
</protein>
<dbReference type="SUPFAM" id="SSF50814">
    <property type="entry name" value="Lipocalins"/>
    <property type="match status" value="1"/>
</dbReference>
<evidence type="ECO:0000256" key="2">
    <source>
        <dbReference type="ARBA" id="ARBA00008048"/>
    </source>
</evidence>
<dbReference type="InterPro" id="IPR021627">
    <property type="entry name" value="Mediator_Med27"/>
</dbReference>
<evidence type="ECO:0000256" key="1">
    <source>
        <dbReference type="ARBA" id="ARBA00004123"/>
    </source>
</evidence>
<accession>A0A1J1HWJ6</accession>
<feature type="chain" id="PRO_5012498263" evidence="6">
    <location>
        <begin position="19"/>
        <end position="437"/>
    </location>
</feature>
<feature type="signal peptide" evidence="6">
    <location>
        <begin position="1"/>
        <end position="18"/>
    </location>
</feature>
<evidence type="ECO:0000313" key="7">
    <source>
        <dbReference type="EMBL" id="CRK92389.1"/>
    </source>
</evidence>
<dbReference type="EMBL" id="CVRI01000026">
    <property type="protein sequence ID" value="CRK92389.1"/>
    <property type="molecule type" value="Genomic_DNA"/>
</dbReference>
<keyword evidence="6" id="KW-0732">Signal</keyword>
<dbReference type="GO" id="GO:0003713">
    <property type="term" value="F:transcription coactivator activity"/>
    <property type="evidence" value="ECO:0007669"/>
    <property type="project" value="TreeGrafter"/>
</dbReference>
<evidence type="ECO:0000313" key="8">
    <source>
        <dbReference type="Proteomes" id="UP000183832"/>
    </source>
</evidence>
<proteinExistence type="inferred from homology"/>
<dbReference type="STRING" id="568069.A0A1J1HWJ6"/>
<comment type="similarity">
    <text evidence="2">Belongs to the Mediator complex subunit 27 family.</text>
</comment>
<name>A0A1J1HWJ6_9DIPT</name>
<evidence type="ECO:0000256" key="6">
    <source>
        <dbReference type="SAM" id="SignalP"/>
    </source>
</evidence>
<dbReference type="PANTHER" id="PTHR13130">
    <property type="entry name" value="34 KDA TRANSCRIPTIONAL CO-ACTIVATOR-RELATED"/>
    <property type="match status" value="1"/>
</dbReference>
<comment type="subcellular location">
    <subcellularLocation>
        <location evidence="1">Nucleus</location>
    </subcellularLocation>
</comment>
<dbReference type="AlphaFoldDB" id="A0A1J1HWJ6"/>
<keyword evidence="4" id="KW-0804">Transcription</keyword>
<gene>
    <name evidence="7" type="ORF">CLUMA_CG005930</name>
</gene>
<evidence type="ECO:0000256" key="4">
    <source>
        <dbReference type="ARBA" id="ARBA00023163"/>
    </source>
</evidence>
<dbReference type="GO" id="GO:0006357">
    <property type="term" value="P:regulation of transcription by RNA polymerase II"/>
    <property type="evidence" value="ECO:0007669"/>
    <property type="project" value="TreeGrafter"/>
</dbReference>
<evidence type="ECO:0000256" key="3">
    <source>
        <dbReference type="ARBA" id="ARBA00023015"/>
    </source>
</evidence>
<organism evidence="7 8">
    <name type="scientific">Clunio marinus</name>
    <dbReference type="NCBI Taxonomy" id="568069"/>
    <lineage>
        <taxon>Eukaryota</taxon>
        <taxon>Metazoa</taxon>
        <taxon>Ecdysozoa</taxon>
        <taxon>Arthropoda</taxon>
        <taxon>Hexapoda</taxon>
        <taxon>Insecta</taxon>
        <taxon>Pterygota</taxon>
        <taxon>Neoptera</taxon>
        <taxon>Endopterygota</taxon>
        <taxon>Diptera</taxon>
        <taxon>Nematocera</taxon>
        <taxon>Chironomoidea</taxon>
        <taxon>Chironomidae</taxon>
        <taxon>Clunio</taxon>
    </lineage>
</organism>
<dbReference type="GO" id="GO:0016592">
    <property type="term" value="C:mediator complex"/>
    <property type="evidence" value="ECO:0007669"/>
    <property type="project" value="InterPro"/>
</dbReference>